<dbReference type="AlphaFoldDB" id="A0A951UPX0"/>
<accession>A0A951UPX0</accession>
<proteinExistence type="predicted"/>
<feature type="compositionally biased region" description="Polar residues" evidence="1">
    <location>
        <begin position="17"/>
        <end position="36"/>
    </location>
</feature>
<evidence type="ECO:0000313" key="2">
    <source>
        <dbReference type="EMBL" id="MBW4661309.1"/>
    </source>
</evidence>
<sequence length="68" mass="8009">MFLIYLRLPRWRDAASNDSEAFNSRSNRSGKVSQASEAEGRSLQVQRQQAQRLRQVEAAYHLERRLFQ</sequence>
<evidence type="ECO:0000256" key="1">
    <source>
        <dbReference type="SAM" id="MobiDB-lite"/>
    </source>
</evidence>
<reference evidence="2" key="2">
    <citation type="journal article" date="2022" name="Microbiol. Resour. Announc.">
        <title>Metagenome Sequencing to Explore Phylogenomics of Terrestrial Cyanobacteria.</title>
        <authorList>
            <person name="Ward R.D."/>
            <person name="Stajich J.E."/>
            <person name="Johansen J.R."/>
            <person name="Huntemann M."/>
            <person name="Clum A."/>
            <person name="Foster B."/>
            <person name="Foster B."/>
            <person name="Roux S."/>
            <person name="Palaniappan K."/>
            <person name="Varghese N."/>
            <person name="Mukherjee S."/>
            <person name="Reddy T.B.K."/>
            <person name="Daum C."/>
            <person name="Copeland A."/>
            <person name="Chen I.A."/>
            <person name="Ivanova N.N."/>
            <person name="Kyrpides N.C."/>
            <person name="Shapiro N."/>
            <person name="Eloe-Fadrosh E.A."/>
            <person name="Pietrasiak N."/>
        </authorList>
    </citation>
    <scope>NUCLEOTIDE SEQUENCE</scope>
    <source>
        <strain evidence="2">UHER 2000/2452</strain>
    </source>
</reference>
<name>A0A951UPX0_9CYAN</name>
<protein>
    <submittedName>
        <fullName evidence="2">Uncharacterized protein</fullName>
    </submittedName>
</protein>
<dbReference type="Proteomes" id="UP000757435">
    <property type="component" value="Unassembled WGS sequence"/>
</dbReference>
<gene>
    <name evidence="2" type="ORF">KME15_21760</name>
</gene>
<reference evidence="2" key="1">
    <citation type="submission" date="2021-05" db="EMBL/GenBank/DDBJ databases">
        <authorList>
            <person name="Pietrasiak N."/>
            <person name="Ward R."/>
            <person name="Stajich J.E."/>
            <person name="Kurbessoian T."/>
        </authorList>
    </citation>
    <scope>NUCLEOTIDE SEQUENCE</scope>
    <source>
        <strain evidence="2">UHER 2000/2452</strain>
    </source>
</reference>
<comment type="caution">
    <text evidence="2">The sequence shown here is derived from an EMBL/GenBank/DDBJ whole genome shotgun (WGS) entry which is preliminary data.</text>
</comment>
<organism evidence="2 3">
    <name type="scientific">Drouetiella hepatica Uher 2000/2452</name>
    <dbReference type="NCBI Taxonomy" id="904376"/>
    <lineage>
        <taxon>Bacteria</taxon>
        <taxon>Bacillati</taxon>
        <taxon>Cyanobacteriota</taxon>
        <taxon>Cyanophyceae</taxon>
        <taxon>Oculatellales</taxon>
        <taxon>Oculatellaceae</taxon>
        <taxon>Drouetiella</taxon>
    </lineage>
</organism>
<evidence type="ECO:0000313" key="3">
    <source>
        <dbReference type="Proteomes" id="UP000757435"/>
    </source>
</evidence>
<dbReference type="EMBL" id="JAHHHD010000034">
    <property type="protein sequence ID" value="MBW4661309.1"/>
    <property type="molecule type" value="Genomic_DNA"/>
</dbReference>
<feature type="region of interest" description="Disordered" evidence="1">
    <location>
        <begin position="17"/>
        <end position="46"/>
    </location>
</feature>